<organism evidence="1 2">
    <name type="scientific">Quadrisphaera granulorum</name>
    <dbReference type="NCBI Taxonomy" id="317664"/>
    <lineage>
        <taxon>Bacteria</taxon>
        <taxon>Bacillati</taxon>
        <taxon>Actinomycetota</taxon>
        <taxon>Actinomycetes</taxon>
        <taxon>Kineosporiales</taxon>
        <taxon>Kineosporiaceae</taxon>
        <taxon>Quadrisphaera</taxon>
    </lineage>
</organism>
<reference evidence="1 2" key="1">
    <citation type="submission" date="2018-03" db="EMBL/GenBank/DDBJ databases">
        <title>Genomic Encyclopedia of Archaeal and Bacterial Type Strains, Phase II (KMG-II): from individual species to whole genera.</title>
        <authorList>
            <person name="Goeker M."/>
        </authorList>
    </citation>
    <scope>NUCLEOTIDE SEQUENCE [LARGE SCALE GENOMIC DNA]</scope>
    <source>
        <strain evidence="1 2">DSM 44889</strain>
    </source>
</reference>
<proteinExistence type="predicted"/>
<name>A0A316ADL9_9ACTN</name>
<gene>
    <name evidence="1" type="ORF">BXY45_105183</name>
</gene>
<dbReference type="Proteomes" id="UP000245469">
    <property type="component" value="Unassembled WGS sequence"/>
</dbReference>
<accession>A0A316ADL9</accession>
<comment type="caution">
    <text evidence="1">The sequence shown here is derived from an EMBL/GenBank/DDBJ whole genome shotgun (WGS) entry which is preliminary data.</text>
</comment>
<sequence>MTATLAAHVDRWAHEILASPIPVEVQPSHGASLASACRGEQAHQLPPALVAVARRLSEGDLAALEARLVRSLARASA</sequence>
<dbReference type="AlphaFoldDB" id="A0A316ADL9"/>
<keyword evidence="2" id="KW-1185">Reference proteome</keyword>
<dbReference type="EMBL" id="QGDQ01000005">
    <property type="protein sequence ID" value="PWJ54974.1"/>
    <property type="molecule type" value="Genomic_DNA"/>
</dbReference>
<dbReference type="OrthoDB" id="5197242at2"/>
<evidence type="ECO:0000313" key="2">
    <source>
        <dbReference type="Proteomes" id="UP000245469"/>
    </source>
</evidence>
<dbReference type="RefSeq" id="WP_119700367.1">
    <property type="nucleotide sequence ID" value="NZ_QGDQ01000005.1"/>
</dbReference>
<evidence type="ECO:0000313" key="1">
    <source>
        <dbReference type="EMBL" id="PWJ54974.1"/>
    </source>
</evidence>
<protein>
    <submittedName>
        <fullName evidence="1">Uncharacterized protein</fullName>
    </submittedName>
</protein>